<dbReference type="InterPro" id="IPR013137">
    <property type="entry name" value="Znf_TFIIB"/>
</dbReference>
<reference evidence="2" key="1">
    <citation type="journal article" date="2018" name="Genome Biol.">
        <title>SKESA: strategic k-mer extension for scrupulous assemblies.</title>
        <authorList>
            <person name="Souvorov A."/>
            <person name="Agarwala R."/>
            <person name="Lipman D.J."/>
        </authorList>
    </citation>
    <scope>NUCLEOTIDE SEQUENCE</scope>
    <source>
        <strain evidence="2">MA.MC_07-0594</strain>
    </source>
</reference>
<organism evidence="2">
    <name type="scientific">Salmonella enterica</name>
    <name type="common">Salmonella choleraesuis</name>
    <dbReference type="NCBI Taxonomy" id="28901"/>
    <lineage>
        <taxon>Bacteria</taxon>
        <taxon>Pseudomonadati</taxon>
        <taxon>Pseudomonadota</taxon>
        <taxon>Gammaproteobacteria</taxon>
        <taxon>Enterobacterales</taxon>
        <taxon>Enterobacteriaceae</taxon>
        <taxon>Salmonella</taxon>
    </lineage>
</organism>
<name>A0A747X1C1_SALER</name>
<dbReference type="Pfam" id="PF08271">
    <property type="entry name" value="Zn_Ribbon_TF"/>
    <property type="match status" value="1"/>
</dbReference>
<sequence>MKDENYERQITLLCPICGNSRLEHDEFTNEVTCISCGKVTNYEQLTEDNGESIDLVANEVVREVKKDLEKHFNDMIKKAFKGNKNIRIK</sequence>
<dbReference type="EMBL" id="DAAVHB010000001">
    <property type="protein sequence ID" value="HAF4652272.1"/>
    <property type="molecule type" value="Genomic_DNA"/>
</dbReference>
<dbReference type="SUPFAM" id="SSF57783">
    <property type="entry name" value="Zinc beta-ribbon"/>
    <property type="match status" value="1"/>
</dbReference>
<reference evidence="2" key="2">
    <citation type="submission" date="2020-02" db="EMBL/GenBank/DDBJ databases">
        <authorList>
            <consortium name="NCBI Pathogen Detection Project"/>
        </authorList>
    </citation>
    <scope>NUCLEOTIDE SEQUENCE</scope>
    <source>
        <strain evidence="2">MA.MC_07-0594</strain>
    </source>
</reference>
<comment type="caution">
    <text evidence="2">The sequence shown here is derived from an EMBL/GenBank/DDBJ whole genome shotgun (WGS) entry which is preliminary data.</text>
</comment>
<feature type="domain" description="TFIIB-type" evidence="1">
    <location>
        <begin position="14"/>
        <end position="47"/>
    </location>
</feature>
<proteinExistence type="predicted"/>
<dbReference type="AlphaFoldDB" id="A0A747X1C1"/>
<protein>
    <recommendedName>
        <fullName evidence="1">TFIIB-type domain-containing protein</fullName>
    </recommendedName>
</protein>
<evidence type="ECO:0000313" key="2">
    <source>
        <dbReference type="EMBL" id="HAF4652272.1"/>
    </source>
</evidence>
<gene>
    <name evidence="2" type="ORF">G8K12_000732</name>
</gene>
<evidence type="ECO:0000259" key="1">
    <source>
        <dbReference type="Pfam" id="PF08271"/>
    </source>
</evidence>
<accession>A0A747X1C1</accession>